<organism evidence="1 2">
    <name type="scientific">Scylla paramamosain</name>
    <name type="common">Mud crab</name>
    <dbReference type="NCBI Taxonomy" id="85552"/>
    <lineage>
        <taxon>Eukaryota</taxon>
        <taxon>Metazoa</taxon>
        <taxon>Ecdysozoa</taxon>
        <taxon>Arthropoda</taxon>
        <taxon>Crustacea</taxon>
        <taxon>Multicrustacea</taxon>
        <taxon>Malacostraca</taxon>
        <taxon>Eumalacostraca</taxon>
        <taxon>Eucarida</taxon>
        <taxon>Decapoda</taxon>
        <taxon>Pleocyemata</taxon>
        <taxon>Brachyura</taxon>
        <taxon>Eubrachyura</taxon>
        <taxon>Portunoidea</taxon>
        <taxon>Portunidae</taxon>
        <taxon>Portuninae</taxon>
        <taxon>Scylla</taxon>
    </lineage>
</organism>
<protein>
    <submittedName>
        <fullName evidence="1">Uncharacterized protein</fullName>
    </submittedName>
</protein>
<proteinExistence type="predicted"/>
<reference evidence="1 2" key="1">
    <citation type="submission" date="2023-03" db="EMBL/GenBank/DDBJ databases">
        <title>High-quality genome of Scylla paramamosain provides insights in environmental adaptation.</title>
        <authorList>
            <person name="Zhang L."/>
        </authorList>
    </citation>
    <scope>NUCLEOTIDE SEQUENCE [LARGE SCALE GENOMIC DNA]</scope>
    <source>
        <strain evidence="1">LZ_2023a</strain>
        <tissue evidence="1">Muscle</tissue>
    </source>
</reference>
<sequence length="81" mass="8517">MRAREAGQDELGLPKLCPNTAHRRSSLNGAHHWPAPALPFIASVTASCMPPIREGGWDVVAAGFLRLGCQGYQSSADSGTA</sequence>
<keyword evidence="2" id="KW-1185">Reference proteome</keyword>
<comment type="caution">
    <text evidence="1">The sequence shown here is derived from an EMBL/GenBank/DDBJ whole genome shotgun (WGS) entry which is preliminary data.</text>
</comment>
<dbReference type="Proteomes" id="UP001487740">
    <property type="component" value="Unassembled WGS sequence"/>
</dbReference>
<dbReference type="AlphaFoldDB" id="A0AAW0V6C9"/>
<name>A0AAW0V6C9_SCYPA</name>
<gene>
    <name evidence="1" type="ORF">O3P69_007451</name>
</gene>
<dbReference type="EMBL" id="JARAKH010000002">
    <property type="protein sequence ID" value="KAK8406896.1"/>
    <property type="molecule type" value="Genomic_DNA"/>
</dbReference>
<evidence type="ECO:0000313" key="2">
    <source>
        <dbReference type="Proteomes" id="UP001487740"/>
    </source>
</evidence>
<evidence type="ECO:0000313" key="1">
    <source>
        <dbReference type="EMBL" id="KAK8406896.1"/>
    </source>
</evidence>
<accession>A0AAW0V6C9</accession>